<sequence length="152" mass="17431">MTSSSPNLAKVVSPHTMNFEDYDKILSQGPWVIFGHYLIVQPWTIDFNPNLPYPNVVLTWIRFPGLPSHLYKKQILMEIEGRPLVSKILINGNTQIIEYENLPVVCFKCGCYNYTKETCSLVTQSYRVVEKGESSEHVFAAVTVAEEEEYRP</sequence>
<feature type="domain" description="DUF4283" evidence="1">
    <location>
        <begin position="18"/>
        <end position="50"/>
    </location>
</feature>
<dbReference type="AlphaFoldDB" id="A0A8J5YN66"/>
<dbReference type="OrthoDB" id="1002182at2759"/>
<dbReference type="InterPro" id="IPR040256">
    <property type="entry name" value="At4g02000-like"/>
</dbReference>
<comment type="caution">
    <text evidence="2">The sequence shown here is derived from an EMBL/GenBank/DDBJ whole genome shotgun (WGS) entry which is preliminary data.</text>
</comment>
<keyword evidence="3" id="KW-1185">Reference proteome</keyword>
<protein>
    <recommendedName>
        <fullName evidence="1">DUF4283 domain-containing protein</fullName>
    </recommendedName>
</protein>
<dbReference type="EMBL" id="JAHUZN010000005">
    <property type="protein sequence ID" value="KAG8493286.1"/>
    <property type="molecule type" value="Genomic_DNA"/>
</dbReference>
<dbReference type="Pfam" id="PF14111">
    <property type="entry name" value="DUF4283"/>
    <property type="match status" value="1"/>
</dbReference>
<evidence type="ECO:0000313" key="2">
    <source>
        <dbReference type="EMBL" id="KAG8493286.1"/>
    </source>
</evidence>
<evidence type="ECO:0000313" key="3">
    <source>
        <dbReference type="Proteomes" id="UP000701853"/>
    </source>
</evidence>
<dbReference type="Proteomes" id="UP000701853">
    <property type="component" value="Chromosome 5"/>
</dbReference>
<name>A0A8J5YN66_9ROSI</name>
<accession>A0A8J5YN66</accession>
<organism evidence="2 3">
    <name type="scientific">Gossypium anomalum</name>
    <dbReference type="NCBI Taxonomy" id="47600"/>
    <lineage>
        <taxon>Eukaryota</taxon>
        <taxon>Viridiplantae</taxon>
        <taxon>Streptophyta</taxon>
        <taxon>Embryophyta</taxon>
        <taxon>Tracheophyta</taxon>
        <taxon>Spermatophyta</taxon>
        <taxon>Magnoliopsida</taxon>
        <taxon>eudicotyledons</taxon>
        <taxon>Gunneridae</taxon>
        <taxon>Pentapetalae</taxon>
        <taxon>rosids</taxon>
        <taxon>malvids</taxon>
        <taxon>Malvales</taxon>
        <taxon>Malvaceae</taxon>
        <taxon>Malvoideae</taxon>
        <taxon>Gossypium</taxon>
    </lineage>
</organism>
<evidence type="ECO:0000259" key="1">
    <source>
        <dbReference type="Pfam" id="PF14111"/>
    </source>
</evidence>
<reference evidence="2 3" key="1">
    <citation type="journal article" date="2021" name="bioRxiv">
        <title>The Gossypium anomalum genome as a resource for cotton improvement and evolutionary analysis of hybrid incompatibility.</title>
        <authorList>
            <person name="Grover C.E."/>
            <person name="Yuan D."/>
            <person name="Arick M.A."/>
            <person name="Miller E.R."/>
            <person name="Hu G."/>
            <person name="Peterson D.G."/>
            <person name="Wendel J.F."/>
            <person name="Udall J.A."/>
        </authorList>
    </citation>
    <scope>NUCLEOTIDE SEQUENCE [LARGE SCALE GENOMIC DNA]</scope>
    <source>
        <strain evidence="2">JFW-Udall</strain>
        <tissue evidence="2">Leaf</tissue>
    </source>
</reference>
<dbReference type="PANTHER" id="PTHR31286">
    <property type="entry name" value="GLYCINE-RICH CELL WALL STRUCTURAL PROTEIN 1.8-LIKE"/>
    <property type="match status" value="1"/>
</dbReference>
<dbReference type="PANTHER" id="PTHR31286:SF173">
    <property type="entry name" value="DUF4283 DOMAIN-CONTAINING PROTEIN"/>
    <property type="match status" value="1"/>
</dbReference>
<dbReference type="InterPro" id="IPR025558">
    <property type="entry name" value="DUF4283"/>
</dbReference>
<proteinExistence type="predicted"/>
<gene>
    <name evidence="2" type="ORF">CXB51_010840</name>
</gene>